<feature type="transmembrane region" description="Helical" evidence="7">
    <location>
        <begin position="127"/>
        <end position="149"/>
    </location>
</feature>
<keyword evidence="9" id="KW-1185">Reference proteome</keyword>
<evidence type="ECO:0000256" key="4">
    <source>
        <dbReference type="ARBA" id="ARBA00022989"/>
    </source>
</evidence>
<dbReference type="EMBL" id="JACBZP010000001">
    <property type="protein sequence ID" value="NYI67907.1"/>
    <property type="molecule type" value="Genomic_DNA"/>
</dbReference>
<keyword evidence="3 7" id="KW-0812">Transmembrane</keyword>
<evidence type="ECO:0000313" key="8">
    <source>
        <dbReference type="EMBL" id="NYI67907.1"/>
    </source>
</evidence>
<dbReference type="Proteomes" id="UP000539111">
    <property type="component" value="Unassembled WGS sequence"/>
</dbReference>
<dbReference type="PANTHER" id="PTHR30086">
    <property type="entry name" value="ARGININE EXPORTER PROTEIN ARGO"/>
    <property type="match status" value="1"/>
</dbReference>
<keyword evidence="5 7" id="KW-0472">Membrane</keyword>
<feature type="transmembrane region" description="Helical" evidence="7">
    <location>
        <begin position="40"/>
        <end position="64"/>
    </location>
</feature>
<feature type="transmembrane region" description="Helical" evidence="7">
    <location>
        <begin position="161"/>
        <end position="184"/>
    </location>
</feature>
<feature type="transmembrane region" description="Helical" evidence="7">
    <location>
        <begin position="70"/>
        <end position="88"/>
    </location>
</feature>
<dbReference type="Pfam" id="PF01810">
    <property type="entry name" value="LysE"/>
    <property type="match status" value="1"/>
</dbReference>
<dbReference type="PANTHER" id="PTHR30086:SF20">
    <property type="entry name" value="ARGININE EXPORTER PROTEIN ARGO-RELATED"/>
    <property type="match status" value="1"/>
</dbReference>
<dbReference type="GO" id="GO:0005886">
    <property type="term" value="C:plasma membrane"/>
    <property type="evidence" value="ECO:0007669"/>
    <property type="project" value="UniProtKB-SubCell"/>
</dbReference>
<dbReference type="PIRSF" id="PIRSF006324">
    <property type="entry name" value="LeuE"/>
    <property type="match status" value="1"/>
</dbReference>
<evidence type="ECO:0000256" key="3">
    <source>
        <dbReference type="ARBA" id="ARBA00022692"/>
    </source>
</evidence>
<gene>
    <name evidence="8" type="ORF">BJY26_002213</name>
</gene>
<comment type="subcellular location">
    <subcellularLocation>
        <location evidence="1">Cell membrane</location>
        <topology evidence="1">Multi-pass membrane protein</topology>
    </subcellularLocation>
</comment>
<sequence>MTAQQVLTFAAACVVLIVVPGPAVMFVIGRTLAEGRRSAILSILGNSIGSYLVAAVVALGLGNVLAKSEIVFTVVKYAGAAYLVYLGVQAIRHRRDVTAPTGSASPPGSDAPSRRVRGNGPRQFRQGVVVGITNPKVYIVFAAILPQFVRAGAGNLPAQMLVLALVPLVIGLVTDSAWAFAAGAARAFFGKSPRRLEAFSAVGGCAIIGLGVTTALTKA</sequence>
<dbReference type="GO" id="GO:0015171">
    <property type="term" value="F:amino acid transmembrane transporter activity"/>
    <property type="evidence" value="ECO:0007669"/>
    <property type="project" value="TreeGrafter"/>
</dbReference>
<proteinExistence type="predicted"/>
<dbReference type="AlphaFoldDB" id="A0A7Z0D2Z5"/>
<evidence type="ECO:0000256" key="1">
    <source>
        <dbReference type="ARBA" id="ARBA00004651"/>
    </source>
</evidence>
<feature type="transmembrane region" description="Helical" evidence="7">
    <location>
        <begin position="196"/>
        <end position="216"/>
    </location>
</feature>
<reference evidence="8 9" key="1">
    <citation type="submission" date="2020-07" db="EMBL/GenBank/DDBJ databases">
        <title>Sequencing the genomes of 1000 actinobacteria strains.</title>
        <authorList>
            <person name="Klenk H.-P."/>
        </authorList>
    </citation>
    <scope>NUCLEOTIDE SEQUENCE [LARGE SCALE GENOMIC DNA]</scope>
    <source>
        <strain evidence="8 9">DSM 26341</strain>
    </source>
</reference>
<name>A0A7Z0D2Z5_9MICO</name>
<evidence type="ECO:0000256" key="5">
    <source>
        <dbReference type="ARBA" id="ARBA00023136"/>
    </source>
</evidence>
<accession>A0A7Z0D2Z5</accession>
<comment type="caution">
    <text evidence="8">The sequence shown here is derived from an EMBL/GenBank/DDBJ whole genome shotgun (WGS) entry which is preliminary data.</text>
</comment>
<keyword evidence="2" id="KW-1003">Cell membrane</keyword>
<protein>
    <submittedName>
        <fullName evidence="8">Threonine/homoserine/homoserine lactone efflux protein</fullName>
    </submittedName>
</protein>
<organism evidence="8 9">
    <name type="scientific">Spelaeicoccus albus</name>
    <dbReference type="NCBI Taxonomy" id="1280376"/>
    <lineage>
        <taxon>Bacteria</taxon>
        <taxon>Bacillati</taxon>
        <taxon>Actinomycetota</taxon>
        <taxon>Actinomycetes</taxon>
        <taxon>Micrococcales</taxon>
        <taxon>Brevibacteriaceae</taxon>
        <taxon>Spelaeicoccus</taxon>
    </lineage>
</organism>
<evidence type="ECO:0000256" key="6">
    <source>
        <dbReference type="SAM" id="MobiDB-lite"/>
    </source>
</evidence>
<evidence type="ECO:0000256" key="2">
    <source>
        <dbReference type="ARBA" id="ARBA00022475"/>
    </source>
</evidence>
<keyword evidence="4 7" id="KW-1133">Transmembrane helix</keyword>
<feature type="transmembrane region" description="Helical" evidence="7">
    <location>
        <begin position="6"/>
        <end position="28"/>
    </location>
</feature>
<evidence type="ECO:0000256" key="7">
    <source>
        <dbReference type="SAM" id="Phobius"/>
    </source>
</evidence>
<evidence type="ECO:0000313" key="9">
    <source>
        <dbReference type="Proteomes" id="UP000539111"/>
    </source>
</evidence>
<feature type="compositionally biased region" description="Low complexity" evidence="6">
    <location>
        <begin position="98"/>
        <end position="111"/>
    </location>
</feature>
<feature type="region of interest" description="Disordered" evidence="6">
    <location>
        <begin position="98"/>
        <end position="121"/>
    </location>
</feature>
<dbReference type="InterPro" id="IPR001123">
    <property type="entry name" value="LeuE-type"/>
</dbReference>